<sequence>MTGKPGNFARHILGAMSKVSSIRRPAPLPYATLSTLVFHHFGVCLTNEIADMKPMPIITPTSLKHIPFFKTASSVCKFVDDMTQEELVTVSKKFGQHVKPCLHSPQITPPPSLLDHIVTLDEKAIIDSRLNNIQTLLTAHISEVYQQLGDLITMGSMTHQCALKAVPLSAA</sequence>
<comment type="caution">
    <text evidence="1">The sequence shown here is derived from an EMBL/GenBank/DDBJ whole genome shotgun (WGS) entry which is preliminary data.</text>
</comment>
<accession>A0A9Q1GII8</accession>
<dbReference type="Proteomes" id="UP001153076">
    <property type="component" value="Unassembled WGS sequence"/>
</dbReference>
<keyword evidence="2" id="KW-1185">Reference proteome</keyword>
<reference evidence="1" key="1">
    <citation type="submission" date="2022-04" db="EMBL/GenBank/DDBJ databases">
        <title>Carnegiea gigantea Genome sequencing and assembly v2.</title>
        <authorList>
            <person name="Copetti D."/>
            <person name="Sanderson M.J."/>
            <person name="Burquez A."/>
            <person name="Wojciechowski M.F."/>
        </authorList>
    </citation>
    <scope>NUCLEOTIDE SEQUENCE</scope>
    <source>
        <strain evidence="1">SGP5-SGP5p</strain>
        <tissue evidence="1">Aerial part</tissue>
    </source>
</reference>
<dbReference type="EMBL" id="JAKOGI010003249">
    <property type="protein sequence ID" value="KAJ8420658.1"/>
    <property type="molecule type" value="Genomic_DNA"/>
</dbReference>
<evidence type="ECO:0000313" key="2">
    <source>
        <dbReference type="Proteomes" id="UP001153076"/>
    </source>
</evidence>
<name>A0A9Q1GII8_9CARY</name>
<protein>
    <submittedName>
        <fullName evidence="1">Uncharacterized protein</fullName>
    </submittedName>
</protein>
<gene>
    <name evidence="1" type="ORF">Cgig2_008873</name>
</gene>
<organism evidence="1 2">
    <name type="scientific">Carnegiea gigantea</name>
    <dbReference type="NCBI Taxonomy" id="171969"/>
    <lineage>
        <taxon>Eukaryota</taxon>
        <taxon>Viridiplantae</taxon>
        <taxon>Streptophyta</taxon>
        <taxon>Embryophyta</taxon>
        <taxon>Tracheophyta</taxon>
        <taxon>Spermatophyta</taxon>
        <taxon>Magnoliopsida</taxon>
        <taxon>eudicotyledons</taxon>
        <taxon>Gunneridae</taxon>
        <taxon>Pentapetalae</taxon>
        <taxon>Caryophyllales</taxon>
        <taxon>Cactineae</taxon>
        <taxon>Cactaceae</taxon>
        <taxon>Cactoideae</taxon>
        <taxon>Echinocereeae</taxon>
        <taxon>Carnegiea</taxon>
    </lineage>
</organism>
<dbReference type="AlphaFoldDB" id="A0A9Q1GII8"/>
<proteinExistence type="predicted"/>
<evidence type="ECO:0000313" key="1">
    <source>
        <dbReference type="EMBL" id="KAJ8420658.1"/>
    </source>
</evidence>